<protein>
    <submittedName>
        <fullName evidence="1">Uncharacterized protein</fullName>
    </submittedName>
</protein>
<dbReference type="AlphaFoldDB" id="A0A0C2WZ52"/>
<dbReference type="EMBL" id="KN824353">
    <property type="protein sequence ID" value="KIM22572.1"/>
    <property type="molecule type" value="Genomic_DNA"/>
</dbReference>
<organism evidence="1 2">
    <name type="scientific">Serendipita vermifera MAFF 305830</name>
    <dbReference type="NCBI Taxonomy" id="933852"/>
    <lineage>
        <taxon>Eukaryota</taxon>
        <taxon>Fungi</taxon>
        <taxon>Dikarya</taxon>
        <taxon>Basidiomycota</taxon>
        <taxon>Agaricomycotina</taxon>
        <taxon>Agaricomycetes</taxon>
        <taxon>Sebacinales</taxon>
        <taxon>Serendipitaceae</taxon>
        <taxon>Serendipita</taxon>
    </lineage>
</organism>
<reference evidence="1 2" key="1">
    <citation type="submission" date="2014-04" db="EMBL/GenBank/DDBJ databases">
        <authorList>
            <consortium name="DOE Joint Genome Institute"/>
            <person name="Kuo A."/>
            <person name="Zuccaro A."/>
            <person name="Kohler A."/>
            <person name="Nagy L.G."/>
            <person name="Floudas D."/>
            <person name="Copeland A."/>
            <person name="Barry K.W."/>
            <person name="Cichocki N."/>
            <person name="Veneault-Fourrey C."/>
            <person name="LaButti K."/>
            <person name="Lindquist E.A."/>
            <person name="Lipzen A."/>
            <person name="Lundell T."/>
            <person name="Morin E."/>
            <person name="Murat C."/>
            <person name="Sun H."/>
            <person name="Tunlid A."/>
            <person name="Henrissat B."/>
            <person name="Grigoriev I.V."/>
            <person name="Hibbett D.S."/>
            <person name="Martin F."/>
            <person name="Nordberg H.P."/>
            <person name="Cantor M.N."/>
            <person name="Hua S.X."/>
        </authorList>
    </citation>
    <scope>NUCLEOTIDE SEQUENCE [LARGE SCALE GENOMIC DNA]</scope>
    <source>
        <strain evidence="1 2">MAFF 305830</strain>
    </source>
</reference>
<dbReference type="HOGENOM" id="CLU_1482870_0_0_1"/>
<reference evidence="2" key="2">
    <citation type="submission" date="2015-01" db="EMBL/GenBank/DDBJ databases">
        <title>Evolutionary Origins and Diversification of the Mycorrhizal Mutualists.</title>
        <authorList>
            <consortium name="DOE Joint Genome Institute"/>
            <consortium name="Mycorrhizal Genomics Consortium"/>
            <person name="Kohler A."/>
            <person name="Kuo A."/>
            <person name="Nagy L.G."/>
            <person name="Floudas D."/>
            <person name="Copeland A."/>
            <person name="Barry K.W."/>
            <person name="Cichocki N."/>
            <person name="Veneault-Fourrey C."/>
            <person name="LaButti K."/>
            <person name="Lindquist E.A."/>
            <person name="Lipzen A."/>
            <person name="Lundell T."/>
            <person name="Morin E."/>
            <person name="Murat C."/>
            <person name="Riley R."/>
            <person name="Ohm R."/>
            <person name="Sun H."/>
            <person name="Tunlid A."/>
            <person name="Henrissat B."/>
            <person name="Grigoriev I.V."/>
            <person name="Hibbett D.S."/>
            <person name="Martin F."/>
        </authorList>
    </citation>
    <scope>NUCLEOTIDE SEQUENCE [LARGE SCALE GENOMIC DNA]</scope>
    <source>
        <strain evidence="2">MAFF 305830</strain>
    </source>
</reference>
<sequence length="182" mass="21130">MEWDILILMLERRNLVAHQGTASIKFMNFDGLLPYKLLYSITRLLNGKFAERPPLEEFSIEAIGSQLWNPQISGCRRCICSFRVCDHPVRTLSDPDSLGDDRNRNLGLLWSYPTPSEHTAPNPPLSAYLTEWVKEKRTRRLKFMEMSKAARRRVLRSVVWGSEITGRYIVNRYSMDGAYFAE</sequence>
<proteinExistence type="predicted"/>
<dbReference type="OrthoDB" id="3169344at2759"/>
<evidence type="ECO:0000313" key="1">
    <source>
        <dbReference type="EMBL" id="KIM22572.1"/>
    </source>
</evidence>
<accession>A0A0C2WZ52</accession>
<gene>
    <name evidence="1" type="ORF">M408DRAFT_28613</name>
</gene>
<evidence type="ECO:0000313" key="2">
    <source>
        <dbReference type="Proteomes" id="UP000054097"/>
    </source>
</evidence>
<name>A0A0C2WZ52_SERVB</name>
<keyword evidence="2" id="KW-1185">Reference proteome</keyword>
<dbReference type="Proteomes" id="UP000054097">
    <property type="component" value="Unassembled WGS sequence"/>
</dbReference>